<feature type="transmembrane region" description="Helical" evidence="6">
    <location>
        <begin position="282"/>
        <end position="301"/>
    </location>
</feature>
<feature type="transmembrane region" description="Helical" evidence="6">
    <location>
        <begin position="136"/>
        <end position="160"/>
    </location>
</feature>
<feature type="transmembrane region" description="Helical" evidence="6">
    <location>
        <begin position="76"/>
        <end position="95"/>
    </location>
</feature>
<feature type="transmembrane region" description="Helical" evidence="6">
    <location>
        <begin position="166"/>
        <end position="185"/>
    </location>
</feature>
<dbReference type="Pfam" id="PF07690">
    <property type="entry name" value="MFS_1"/>
    <property type="match status" value="1"/>
</dbReference>
<gene>
    <name evidence="8" type="ORF">GWK16_19520</name>
</gene>
<dbReference type="EMBL" id="JABBKX010000008">
    <property type="protein sequence ID" value="NMJ43447.1"/>
    <property type="molecule type" value="Genomic_DNA"/>
</dbReference>
<feature type="domain" description="Major facilitator superfamily (MFS) profile" evidence="7">
    <location>
        <begin position="10"/>
        <end position="401"/>
    </location>
</feature>
<evidence type="ECO:0000256" key="4">
    <source>
        <dbReference type="ARBA" id="ARBA00022989"/>
    </source>
</evidence>
<dbReference type="GO" id="GO:0005886">
    <property type="term" value="C:plasma membrane"/>
    <property type="evidence" value="ECO:0007669"/>
    <property type="project" value="UniProtKB-SubCell"/>
</dbReference>
<dbReference type="SUPFAM" id="SSF103473">
    <property type="entry name" value="MFS general substrate transporter"/>
    <property type="match status" value="1"/>
</dbReference>
<protein>
    <submittedName>
        <fullName evidence="8">MFS transporter</fullName>
    </submittedName>
</protein>
<accession>A0A848EJ71</accession>
<evidence type="ECO:0000313" key="9">
    <source>
        <dbReference type="Proteomes" id="UP000548582"/>
    </source>
</evidence>
<comment type="caution">
    <text evidence="8">The sequence shown here is derived from an EMBL/GenBank/DDBJ whole genome shotgun (WGS) entry which is preliminary data.</text>
</comment>
<feature type="transmembrane region" description="Helical" evidence="6">
    <location>
        <begin position="374"/>
        <end position="394"/>
    </location>
</feature>
<keyword evidence="4 6" id="KW-1133">Transmembrane helix</keyword>
<feature type="transmembrane region" description="Helical" evidence="6">
    <location>
        <begin position="49"/>
        <end position="67"/>
    </location>
</feature>
<dbReference type="InterPro" id="IPR036259">
    <property type="entry name" value="MFS_trans_sf"/>
</dbReference>
<proteinExistence type="predicted"/>
<feature type="transmembrane region" description="Helical" evidence="6">
    <location>
        <begin position="349"/>
        <end position="368"/>
    </location>
</feature>
<keyword evidence="9" id="KW-1185">Reference proteome</keyword>
<dbReference type="InterPro" id="IPR011701">
    <property type="entry name" value="MFS"/>
</dbReference>
<dbReference type="PANTHER" id="PTHR43124:SF3">
    <property type="entry name" value="CHLORAMPHENICOL EFFLUX PUMP RV0191"/>
    <property type="match status" value="1"/>
</dbReference>
<evidence type="ECO:0000259" key="7">
    <source>
        <dbReference type="PROSITE" id="PS50850"/>
    </source>
</evidence>
<dbReference type="InterPro" id="IPR020846">
    <property type="entry name" value="MFS_dom"/>
</dbReference>
<keyword evidence="2" id="KW-1003">Cell membrane</keyword>
<evidence type="ECO:0000256" key="5">
    <source>
        <dbReference type="ARBA" id="ARBA00023136"/>
    </source>
</evidence>
<evidence type="ECO:0000256" key="1">
    <source>
        <dbReference type="ARBA" id="ARBA00004651"/>
    </source>
</evidence>
<feature type="transmembrane region" description="Helical" evidence="6">
    <location>
        <begin position="307"/>
        <end position="328"/>
    </location>
</feature>
<organism evidence="8 9">
    <name type="scientific">Neoroseomonas marina</name>
    <dbReference type="NCBI Taxonomy" id="1232220"/>
    <lineage>
        <taxon>Bacteria</taxon>
        <taxon>Pseudomonadati</taxon>
        <taxon>Pseudomonadota</taxon>
        <taxon>Alphaproteobacteria</taxon>
        <taxon>Acetobacterales</taxon>
        <taxon>Acetobacteraceae</taxon>
        <taxon>Neoroseomonas</taxon>
    </lineage>
</organism>
<dbReference type="GO" id="GO:0022857">
    <property type="term" value="F:transmembrane transporter activity"/>
    <property type="evidence" value="ECO:0007669"/>
    <property type="project" value="InterPro"/>
</dbReference>
<dbReference type="PROSITE" id="PS50850">
    <property type="entry name" value="MFS"/>
    <property type="match status" value="1"/>
</dbReference>
<evidence type="ECO:0000256" key="3">
    <source>
        <dbReference type="ARBA" id="ARBA00022692"/>
    </source>
</evidence>
<dbReference type="Gene3D" id="1.20.1250.20">
    <property type="entry name" value="MFS general substrate transporter like domains"/>
    <property type="match status" value="1"/>
</dbReference>
<dbReference type="InterPro" id="IPR050189">
    <property type="entry name" value="MFS_Efflux_Transporters"/>
</dbReference>
<keyword evidence="5 6" id="KW-0472">Membrane</keyword>
<evidence type="ECO:0000256" key="6">
    <source>
        <dbReference type="SAM" id="Phobius"/>
    </source>
</evidence>
<reference evidence="8 9" key="1">
    <citation type="submission" date="2020-03" db="EMBL/GenBank/DDBJ databases">
        <authorList>
            <person name="Sun Q."/>
        </authorList>
    </citation>
    <scope>NUCLEOTIDE SEQUENCE [LARGE SCALE GENOMIC DNA]</scope>
    <source>
        <strain evidence="8 9">JC162</strain>
    </source>
</reference>
<comment type="subcellular location">
    <subcellularLocation>
        <location evidence="1">Cell membrane</location>
        <topology evidence="1">Multi-pass membrane protein</topology>
    </subcellularLocation>
</comment>
<evidence type="ECO:0000313" key="8">
    <source>
        <dbReference type="EMBL" id="NMJ43447.1"/>
    </source>
</evidence>
<name>A0A848EJ71_9PROT</name>
<dbReference type="PANTHER" id="PTHR43124">
    <property type="entry name" value="PURINE EFFLUX PUMP PBUE"/>
    <property type="match status" value="1"/>
</dbReference>
<dbReference type="RefSeq" id="WP_170055650.1">
    <property type="nucleotide sequence ID" value="NZ_JABBKX010000008.1"/>
</dbReference>
<sequence length="401" mass="40716">MALSPGTSRFVAAMVAAQVLTQIGAFTLPALLPTYMDRWALSGTEAGWLIGVFFAAYVPAVPVLLALTDRVPSRRIYLVGTGATALAHLGFALLADGFWSGLAFRALAGIGWAGAYMPGLKAIADPLTGTAQTRAVSWHAAGVGFAGSFSFLLAGILDGLAGPEAAFLFGGLCATGAFVIALAILPDTLPPRRTGGGALLDFRPVLRNRRALAWIAGYTVHTLELAVLRAWAVTFLAASFAIQAAPAWLPAPTVLFTAAGLVGNVISIFGNEASVRFGRARIVGVAMLGGAALSAVTGFTAGGAPLLALACVLLWNAMIYLDSSALTAGTVQAADPALRGATMGLHSMAGYAGGFAGPLICGVVLDLAGGDGPLAWGLAFGHVAVITLAGFVVVRRLGRAG</sequence>
<feature type="transmembrane region" description="Helical" evidence="6">
    <location>
        <begin position="212"/>
        <end position="242"/>
    </location>
</feature>
<dbReference type="Proteomes" id="UP000548582">
    <property type="component" value="Unassembled WGS sequence"/>
</dbReference>
<keyword evidence="3 6" id="KW-0812">Transmembrane</keyword>
<feature type="transmembrane region" description="Helical" evidence="6">
    <location>
        <begin position="248"/>
        <end position="270"/>
    </location>
</feature>
<dbReference type="AlphaFoldDB" id="A0A848EJ71"/>
<feature type="transmembrane region" description="Helical" evidence="6">
    <location>
        <begin position="101"/>
        <end position="124"/>
    </location>
</feature>
<evidence type="ECO:0000256" key="2">
    <source>
        <dbReference type="ARBA" id="ARBA00022475"/>
    </source>
</evidence>